<sequence length="186" mass="20824">MGLDINLSTDNQAIQEAEATDEDLFYQHSLSRTFCNLIGRQDMDDPELNQIGRLTGIDISPFYEMTAYPSEEHLEFKLRIAEDEAERQSILEEAAEDKARAAGNLDRVLATVEGLLNRLAPVDNLPSLLKNEGFTSGDYEPYFGNFLTDTGDGYIGNNFGQDLRNLKRHLNYIKAAGGTTVFFEFG</sequence>
<gene>
    <name evidence="1" type="ORF">I2I01_01030</name>
</gene>
<comment type="caution">
    <text evidence="1">The sequence shown here is derived from an EMBL/GenBank/DDBJ whole genome shotgun (WGS) entry which is preliminary data.</text>
</comment>
<evidence type="ECO:0000313" key="1">
    <source>
        <dbReference type="EMBL" id="MBF9140198.1"/>
    </source>
</evidence>
<accession>A0A931BCK7</accession>
<dbReference type="EMBL" id="JADQDP010000001">
    <property type="protein sequence ID" value="MBF9140198.1"/>
    <property type="molecule type" value="Genomic_DNA"/>
</dbReference>
<dbReference type="RefSeq" id="WP_196284568.1">
    <property type="nucleotide sequence ID" value="NZ_JADQDP010000001.1"/>
</dbReference>
<dbReference type="Proteomes" id="UP000645610">
    <property type="component" value="Unassembled WGS sequence"/>
</dbReference>
<name>A0A931BCK7_9BACT</name>
<organism evidence="1 2">
    <name type="scientific">Hymenobacter properus</name>
    <dbReference type="NCBI Taxonomy" id="2791026"/>
    <lineage>
        <taxon>Bacteria</taxon>
        <taxon>Pseudomonadati</taxon>
        <taxon>Bacteroidota</taxon>
        <taxon>Cytophagia</taxon>
        <taxon>Cytophagales</taxon>
        <taxon>Hymenobacteraceae</taxon>
        <taxon>Hymenobacter</taxon>
    </lineage>
</organism>
<reference evidence="1 2" key="1">
    <citation type="submission" date="2020-11" db="EMBL/GenBank/DDBJ databases">
        <authorList>
            <person name="Kim M.K."/>
        </authorList>
    </citation>
    <scope>NUCLEOTIDE SEQUENCE [LARGE SCALE GENOMIC DNA]</scope>
    <source>
        <strain evidence="1 2">BT439</strain>
    </source>
</reference>
<proteinExistence type="predicted"/>
<protein>
    <submittedName>
        <fullName evidence="1">Uncharacterized protein</fullName>
    </submittedName>
</protein>
<dbReference type="AlphaFoldDB" id="A0A931BCK7"/>
<keyword evidence="2" id="KW-1185">Reference proteome</keyword>
<evidence type="ECO:0000313" key="2">
    <source>
        <dbReference type="Proteomes" id="UP000645610"/>
    </source>
</evidence>